<gene>
    <name evidence="1" type="ORF">ACFQ3C_03885</name>
</gene>
<protein>
    <recommendedName>
        <fullName evidence="3">DNA-binding protein</fullName>
    </recommendedName>
</protein>
<accession>A0ABW3TDK6</accession>
<sequence>MDDKTEKNMNLLPAAKLFKEPAEWPLIPPWWLVPSTDAAALLNVKPATLSSWRIRGYGPNSYPPMYLKPTQGRPLYYQYGELRSWAASALGMAYSFEDQCTDFFTEVFPVLNQGSGSLEGRIRTFERQYLDDRERVLRGAGGNSIVAAHIHTLDAFFERQPKRIGCAPLRL</sequence>
<organism evidence="1 2">
    <name type="scientific">Seohaeicola saemankumensis</name>
    <dbReference type="NCBI Taxonomy" id="481181"/>
    <lineage>
        <taxon>Bacteria</taxon>
        <taxon>Pseudomonadati</taxon>
        <taxon>Pseudomonadota</taxon>
        <taxon>Alphaproteobacteria</taxon>
        <taxon>Rhodobacterales</taxon>
        <taxon>Roseobacteraceae</taxon>
        <taxon>Seohaeicola</taxon>
    </lineage>
</organism>
<keyword evidence="2" id="KW-1185">Reference proteome</keyword>
<dbReference type="RefSeq" id="WP_380789826.1">
    <property type="nucleotide sequence ID" value="NZ_JBHTKR010000002.1"/>
</dbReference>
<dbReference type="Proteomes" id="UP001597151">
    <property type="component" value="Unassembled WGS sequence"/>
</dbReference>
<dbReference type="EMBL" id="JBHTKR010000002">
    <property type="protein sequence ID" value="MFD1193805.1"/>
    <property type="molecule type" value="Genomic_DNA"/>
</dbReference>
<evidence type="ECO:0000313" key="1">
    <source>
        <dbReference type="EMBL" id="MFD1193805.1"/>
    </source>
</evidence>
<comment type="caution">
    <text evidence="1">The sequence shown here is derived from an EMBL/GenBank/DDBJ whole genome shotgun (WGS) entry which is preliminary data.</text>
</comment>
<evidence type="ECO:0008006" key="3">
    <source>
        <dbReference type="Google" id="ProtNLM"/>
    </source>
</evidence>
<reference evidence="2" key="1">
    <citation type="journal article" date="2019" name="Int. J. Syst. Evol. Microbiol.">
        <title>The Global Catalogue of Microorganisms (GCM) 10K type strain sequencing project: providing services to taxonomists for standard genome sequencing and annotation.</title>
        <authorList>
            <consortium name="The Broad Institute Genomics Platform"/>
            <consortium name="The Broad Institute Genome Sequencing Center for Infectious Disease"/>
            <person name="Wu L."/>
            <person name="Ma J."/>
        </authorList>
    </citation>
    <scope>NUCLEOTIDE SEQUENCE [LARGE SCALE GENOMIC DNA]</scope>
    <source>
        <strain evidence="2">CCUG 55328</strain>
    </source>
</reference>
<evidence type="ECO:0000313" key="2">
    <source>
        <dbReference type="Proteomes" id="UP001597151"/>
    </source>
</evidence>
<proteinExistence type="predicted"/>
<name>A0ABW3TDK6_9RHOB</name>